<dbReference type="PANTHER" id="PTHR43303">
    <property type="entry name" value="NADPH DEHYDROGENASE C23G7.10C-RELATED"/>
    <property type="match status" value="1"/>
</dbReference>
<dbReference type="Proteomes" id="UP000031202">
    <property type="component" value="Unassembled WGS sequence"/>
</dbReference>
<dbReference type="EMBL" id="JWSZ01000008">
    <property type="protein sequence ID" value="KIC58283.1"/>
    <property type="molecule type" value="Genomic_DNA"/>
</dbReference>
<keyword evidence="2" id="KW-0285">Flavoprotein</keyword>
<comment type="caution">
    <text evidence="7">The sequence shown here is derived from an EMBL/GenBank/DDBJ whole genome shotgun (WGS) entry which is preliminary data.</text>
</comment>
<dbReference type="SUPFAM" id="SSF51395">
    <property type="entry name" value="FMN-linked oxidoreductases"/>
    <property type="match status" value="1"/>
</dbReference>
<feature type="domain" description="NADH:flavin oxidoreductase/NADH oxidase N-terminal" evidence="6">
    <location>
        <begin position="4"/>
        <end position="336"/>
    </location>
</feature>
<dbReference type="Pfam" id="PF00724">
    <property type="entry name" value="Oxidored_FMN"/>
    <property type="match status" value="1"/>
</dbReference>
<organism evidence="7 8">
    <name type="scientific">Microbacterium hominis</name>
    <dbReference type="NCBI Taxonomy" id="162426"/>
    <lineage>
        <taxon>Bacteria</taxon>
        <taxon>Bacillati</taxon>
        <taxon>Actinomycetota</taxon>
        <taxon>Actinomycetes</taxon>
        <taxon>Micrococcales</taxon>
        <taxon>Microbacteriaceae</taxon>
        <taxon>Microbacterium</taxon>
    </lineage>
</organism>
<accession>A0A0B4DVN0</accession>
<dbReference type="InterPro" id="IPR001155">
    <property type="entry name" value="OxRdtase_FMN_N"/>
</dbReference>
<dbReference type="GO" id="GO:0010181">
    <property type="term" value="F:FMN binding"/>
    <property type="evidence" value="ECO:0007669"/>
    <property type="project" value="InterPro"/>
</dbReference>
<keyword evidence="3" id="KW-0288">FMN</keyword>
<comment type="cofactor">
    <cofactor evidence="1">
        <name>FMN</name>
        <dbReference type="ChEBI" id="CHEBI:58210"/>
    </cofactor>
</comment>
<dbReference type="InterPro" id="IPR013785">
    <property type="entry name" value="Aldolase_TIM"/>
</dbReference>
<dbReference type="Gene3D" id="3.20.20.70">
    <property type="entry name" value="Aldolase class I"/>
    <property type="match status" value="1"/>
</dbReference>
<sequence length="361" mass="38016">MSLLFTPYELAGRTVRNRLWVAPMCQYSATDGVPNDWHHVHLAQFAAGGAGVVIAEATAVVPEGRISPEDVGLWNDEQRDAWAPIVAAIRARGARAGVQLAHAGRKASTWSPFSGRRGTVPIADGGWTTFAPSAIAYDGFEAPEALDAAGIRRIVEAFAAAAVRAVAAGFEVLEIHAAHGYLLHQFLSPLSNERGDEYGGSLENRSRLLLEVVAAVRAAAPDAAVLVRFSASDWAEGGWDAAQTATVAGWAAARGADFFDISSGGLVAHQRITTGPGYQVPLAAEVRRVADVAVGAVGEITSGVQAEEILASGAADVILAGREWLRDPHFALRAEVELGGADAALWAPQYERGRPHIAPVR</sequence>
<protein>
    <submittedName>
        <fullName evidence="7">Oxidoreductase</fullName>
    </submittedName>
</protein>
<evidence type="ECO:0000256" key="2">
    <source>
        <dbReference type="ARBA" id="ARBA00022630"/>
    </source>
</evidence>
<dbReference type="InterPro" id="IPR044152">
    <property type="entry name" value="YqjM-like"/>
</dbReference>
<dbReference type="GO" id="GO:0003959">
    <property type="term" value="F:NADPH dehydrogenase activity"/>
    <property type="evidence" value="ECO:0007669"/>
    <property type="project" value="InterPro"/>
</dbReference>
<dbReference type="AlphaFoldDB" id="A0A0B4DVN0"/>
<gene>
    <name evidence="7" type="ORF">RM52_06035</name>
</gene>
<evidence type="ECO:0000256" key="3">
    <source>
        <dbReference type="ARBA" id="ARBA00022643"/>
    </source>
</evidence>
<evidence type="ECO:0000313" key="7">
    <source>
        <dbReference type="EMBL" id="KIC58283.1"/>
    </source>
</evidence>
<evidence type="ECO:0000259" key="6">
    <source>
        <dbReference type="Pfam" id="PF00724"/>
    </source>
</evidence>
<proteinExistence type="predicted"/>
<evidence type="ECO:0000256" key="5">
    <source>
        <dbReference type="ARBA" id="ARBA00023002"/>
    </source>
</evidence>
<evidence type="ECO:0000256" key="1">
    <source>
        <dbReference type="ARBA" id="ARBA00001917"/>
    </source>
</evidence>
<keyword evidence="5" id="KW-0560">Oxidoreductase</keyword>
<dbReference type="RefSeq" id="WP_039414384.1">
    <property type="nucleotide sequence ID" value="NZ_JWSZ01000008.1"/>
</dbReference>
<dbReference type="GO" id="GO:0050661">
    <property type="term" value="F:NADP binding"/>
    <property type="evidence" value="ECO:0007669"/>
    <property type="project" value="InterPro"/>
</dbReference>
<dbReference type="PANTHER" id="PTHR43303:SF4">
    <property type="entry name" value="NADPH DEHYDROGENASE C23G7.10C-RELATED"/>
    <property type="match status" value="1"/>
</dbReference>
<dbReference type="CDD" id="cd02932">
    <property type="entry name" value="OYE_YqiM_FMN"/>
    <property type="match status" value="1"/>
</dbReference>
<keyword evidence="4" id="KW-0521">NADP</keyword>
<evidence type="ECO:0000256" key="4">
    <source>
        <dbReference type="ARBA" id="ARBA00022857"/>
    </source>
</evidence>
<reference evidence="7 8" key="1">
    <citation type="submission" date="2014-12" db="EMBL/GenBank/DDBJ databases">
        <title>Genome sequencing of Microbacterium hominis TPW29.</title>
        <authorList>
            <person name="Tan P.W."/>
            <person name="Chan K.-G."/>
        </authorList>
    </citation>
    <scope>NUCLEOTIDE SEQUENCE [LARGE SCALE GENOMIC DNA]</scope>
    <source>
        <strain evidence="7 8">TPW29</strain>
    </source>
</reference>
<evidence type="ECO:0000313" key="8">
    <source>
        <dbReference type="Proteomes" id="UP000031202"/>
    </source>
</evidence>
<name>A0A0B4DVN0_9MICO</name>